<dbReference type="PANTHER" id="PTHR37326">
    <property type="entry name" value="BLL3975 PROTEIN"/>
    <property type="match status" value="1"/>
</dbReference>
<keyword evidence="2" id="KW-0479">Metal-binding</keyword>
<evidence type="ECO:0000313" key="7">
    <source>
        <dbReference type="Proteomes" id="UP000233256"/>
    </source>
</evidence>
<dbReference type="PIRSF" id="PIRSF039012">
    <property type="entry name" value="ASP"/>
    <property type="match status" value="1"/>
</dbReference>
<dbReference type="Proteomes" id="UP000233256">
    <property type="component" value="Unassembled WGS sequence"/>
</dbReference>
<reference evidence="6 7" key="1">
    <citation type="journal article" date="2017" name="ISME J.">
        <title>Potential for microbial H2 and metal transformations associated with novel bacteria and archaea in deep terrestrial subsurface sediments.</title>
        <authorList>
            <person name="Hernsdorf A.W."/>
            <person name="Amano Y."/>
            <person name="Miyakawa K."/>
            <person name="Ise K."/>
            <person name="Suzuki Y."/>
            <person name="Anantharaman K."/>
            <person name="Probst A."/>
            <person name="Burstein D."/>
            <person name="Thomas B.C."/>
            <person name="Banfield J.F."/>
        </authorList>
    </citation>
    <scope>NUCLEOTIDE SEQUENCE [LARGE SCALE GENOMIC DNA]</scope>
    <source>
        <strain evidence="6">HGW-Wallbacteria-1</strain>
    </source>
</reference>
<dbReference type="Gene3D" id="3.40.630.10">
    <property type="entry name" value="Zn peptidases"/>
    <property type="match status" value="1"/>
</dbReference>
<evidence type="ECO:0000256" key="4">
    <source>
        <dbReference type="ARBA" id="ARBA00022833"/>
    </source>
</evidence>
<dbReference type="InterPro" id="IPR055438">
    <property type="entry name" value="AstE_AspA_cat"/>
</dbReference>
<proteinExistence type="predicted"/>
<dbReference type="AlphaFoldDB" id="A0A2N1PM32"/>
<evidence type="ECO:0000256" key="3">
    <source>
        <dbReference type="ARBA" id="ARBA00022801"/>
    </source>
</evidence>
<comment type="cofactor">
    <cofactor evidence="1">
        <name>Zn(2+)</name>
        <dbReference type="ChEBI" id="CHEBI:29105"/>
    </cofactor>
</comment>
<protein>
    <recommendedName>
        <fullName evidence="5">Succinylglutamate desuccinylase/Aspartoacylase catalytic domain-containing protein</fullName>
    </recommendedName>
</protein>
<keyword evidence="3" id="KW-0378">Hydrolase</keyword>
<gene>
    <name evidence="6" type="ORF">CVV64_14675</name>
</gene>
<dbReference type="EMBL" id="PGXC01000019">
    <property type="protein sequence ID" value="PKK89380.1"/>
    <property type="molecule type" value="Genomic_DNA"/>
</dbReference>
<dbReference type="GO" id="GO:0016811">
    <property type="term" value="F:hydrolase activity, acting on carbon-nitrogen (but not peptide) bonds, in linear amides"/>
    <property type="evidence" value="ECO:0007669"/>
    <property type="project" value="InterPro"/>
</dbReference>
<name>A0A2N1PM32_9BACT</name>
<accession>A0A2N1PM32</accession>
<dbReference type="GO" id="GO:0016788">
    <property type="term" value="F:hydrolase activity, acting on ester bonds"/>
    <property type="evidence" value="ECO:0007669"/>
    <property type="project" value="InterPro"/>
</dbReference>
<dbReference type="GO" id="GO:0046872">
    <property type="term" value="F:metal ion binding"/>
    <property type="evidence" value="ECO:0007669"/>
    <property type="project" value="UniProtKB-KW"/>
</dbReference>
<evidence type="ECO:0000313" key="6">
    <source>
        <dbReference type="EMBL" id="PKK89380.1"/>
    </source>
</evidence>
<feature type="domain" description="Succinylglutamate desuccinylase/Aspartoacylase catalytic" evidence="5">
    <location>
        <begin position="34"/>
        <end position="203"/>
    </location>
</feature>
<dbReference type="CDD" id="cd06251">
    <property type="entry name" value="M14_ASTE_ASPA-like"/>
    <property type="match status" value="1"/>
</dbReference>
<organism evidence="6 7">
    <name type="scientific">Candidatus Wallbacteria bacterium HGW-Wallbacteria-1</name>
    <dbReference type="NCBI Taxonomy" id="2013854"/>
    <lineage>
        <taxon>Bacteria</taxon>
        <taxon>Candidatus Walliibacteriota</taxon>
    </lineage>
</organism>
<dbReference type="InterPro" id="IPR053138">
    <property type="entry name" value="N-alpha-Ac-DABA_deacetylase"/>
</dbReference>
<dbReference type="Pfam" id="PF24827">
    <property type="entry name" value="AstE_AspA_cat"/>
    <property type="match status" value="1"/>
</dbReference>
<dbReference type="InterPro" id="IPR043795">
    <property type="entry name" value="N-alpha-Ac-DABA-like"/>
</dbReference>
<dbReference type="SUPFAM" id="SSF53187">
    <property type="entry name" value="Zn-dependent exopeptidases"/>
    <property type="match status" value="1"/>
</dbReference>
<evidence type="ECO:0000259" key="5">
    <source>
        <dbReference type="Pfam" id="PF24827"/>
    </source>
</evidence>
<keyword evidence="4" id="KW-0862">Zinc</keyword>
<evidence type="ECO:0000256" key="1">
    <source>
        <dbReference type="ARBA" id="ARBA00001947"/>
    </source>
</evidence>
<evidence type="ECO:0000256" key="2">
    <source>
        <dbReference type="ARBA" id="ARBA00022723"/>
    </source>
</evidence>
<comment type="caution">
    <text evidence="6">The sequence shown here is derived from an EMBL/GenBank/DDBJ whole genome shotgun (WGS) entry which is preliminary data.</text>
</comment>
<dbReference type="PANTHER" id="PTHR37326:SF1">
    <property type="entry name" value="BLL3975 PROTEIN"/>
    <property type="match status" value="1"/>
</dbReference>
<sequence>MSVKLHYTFLKIMTGSDLSRRRLPRMSAISPNDGPLIWLTACAHGDEVAGIVIIQEIFKKLKKGLLRGQVHAFPLMNPLGFENASRSISLSSEDLNRSFPGNPAGTLGERIAHQIFDAVTSTDPDLVIDLHNDWIRSIPYALLDRKTGIPDVMAWEKSAESARDSGFCVIMDPEEIRKSLSYNFLARGIPALTLEMGEPFMVNEINVRHGIGAVWNILASMNMVQNTKEPFVFPVPEGFAGGRILDYLDRPVCSSSGVIRYIARPGTVVRKGQNLARIVNAFGKTQEILTASQEALVLGHNDMSAAFPGMPLMAFGIRGEK</sequence>